<keyword evidence="2" id="KW-1185">Reference proteome</keyword>
<accession>A0A0R3L1G1</accession>
<dbReference type="EMBL" id="LLXZ01000177">
    <property type="protein sequence ID" value="KRQ99676.1"/>
    <property type="molecule type" value="Genomic_DNA"/>
</dbReference>
<name>A0A0R3L1G1_9BRAD</name>
<protein>
    <submittedName>
        <fullName evidence="1">Uncharacterized protein</fullName>
    </submittedName>
</protein>
<dbReference type="AlphaFoldDB" id="A0A0R3L1G1"/>
<gene>
    <name evidence="1" type="ORF">CQ12_17085</name>
</gene>
<organism evidence="1 2">
    <name type="scientific">Bradyrhizobium jicamae</name>
    <dbReference type="NCBI Taxonomy" id="280332"/>
    <lineage>
        <taxon>Bacteria</taxon>
        <taxon>Pseudomonadati</taxon>
        <taxon>Pseudomonadota</taxon>
        <taxon>Alphaproteobacteria</taxon>
        <taxon>Hyphomicrobiales</taxon>
        <taxon>Nitrobacteraceae</taxon>
        <taxon>Bradyrhizobium</taxon>
    </lineage>
</organism>
<sequence>MGYKYLNDPKHWRDRAEETRLKAEKCWEEESKQRMLRIANEYDRLADHAADRARLDATLAAK</sequence>
<evidence type="ECO:0000313" key="1">
    <source>
        <dbReference type="EMBL" id="KRQ99676.1"/>
    </source>
</evidence>
<evidence type="ECO:0000313" key="2">
    <source>
        <dbReference type="Proteomes" id="UP000050863"/>
    </source>
</evidence>
<dbReference type="Proteomes" id="UP000050863">
    <property type="component" value="Unassembled WGS sequence"/>
</dbReference>
<comment type="caution">
    <text evidence="1">The sequence shown here is derived from an EMBL/GenBank/DDBJ whole genome shotgun (WGS) entry which is preliminary data.</text>
</comment>
<proteinExistence type="predicted"/>
<dbReference type="OrthoDB" id="8248395at2"/>
<dbReference type="RefSeq" id="WP_057838833.1">
    <property type="nucleotide sequence ID" value="NZ_LLXZ01000177.1"/>
</dbReference>
<reference evidence="1 2" key="1">
    <citation type="submission" date="2014-03" db="EMBL/GenBank/DDBJ databases">
        <title>Bradyrhizobium valentinum sp. nov., isolated from effective nodules of Lupinus mariae-josephae, a lupine endemic of basic-lime soils in Eastern Spain.</title>
        <authorList>
            <person name="Duran D."/>
            <person name="Rey L."/>
            <person name="Navarro A."/>
            <person name="Busquets A."/>
            <person name="Imperial J."/>
            <person name="Ruiz-Argueso T."/>
        </authorList>
    </citation>
    <scope>NUCLEOTIDE SEQUENCE [LARGE SCALE GENOMIC DNA]</scope>
    <source>
        <strain evidence="1 2">PAC68</strain>
    </source>
</reference>